<evidence type="ECO:0000313" key="1">
    <source>
        <dbReference type="EMBL" id="VEI12474.1"/>
    </source>
</evidence>
<gene>
    <name evidence="1" type="ORF">NCTC13354_00153</name>
</gene>
<dbReference type="KEGG" id="tbw:NCTC13354_00153"/>
<sequence length="167" mass="18012">MNVHQPATITERNAGHALLHERLMVEIGGIGLVGVDLCHSSTMRGGIIAMRHRDKIVRAEAALWIHTGLTSVRLANTVDVMKKADPVDVVTIGGQQLTSLERTALDLLIKDPESGIGYMGVLIRAGARLEKIKERAHALSLAGILRARSILNQLPANFAQIPPAQNP</sequence>
<keyword evidence="2" id="KW-1185">Reference proteome</keyword>
<dbReference type="Proteomes" id="UP000269542">
    <property type="component" value="Chromosome"/>
</dbReference>
<name>A0A3S4VS11_9ACTO</name>
<dbReference type="AlphaFoldDB" id="A0A3S4VS11"/>
<reference evidence="1 2" key="1">
    <citation type="submission" date="2018-12" db="EMBL/GenBank/DDBJ databases">
        <authorList>
            <consortium name="Pathogen Informatics"/>
        </authorList>
    </citation>
    <scope>NUCLEOTIDE SEQUENCE [LARGE SCALE GENOMIC DNA]</scope>
    <source>
        <strain evidence="1 2">NCTC13354</strain>
    </source>
</reference>
<evidence type="ECO:0000313" key="2">
    <source>
        <dbReference type="Proteomes" id="UP000269542"/>
    </source>
</evidence>
<protein>
    <recommendedName>
        <fullName evidence="3">AbiEi antitoxin C-terminal domain-containing protein</fullName>
    </recommendedName>
</protein>
<evidence type="ECO:0008006" key="3">
    <source>
        <dbReference type="Google" id="ProtNLM"/>
    </source>
</evidence>
<dbReference type="EMBL" id="LR134476">
    <property type="protein sequence ID" value="VEI12474.1"/>
    <property type="molecule type" value="Genomic_DNA"/>
</dbReference>
<organism evidence="1 2">
    <name type="scientific">Trueperella bialowiezensis</name>
    <dbReference type="NCBI Taxonomy" id="312285"/>
    <lineage>
        <taxon>Bacteria</taxon>
        <taxon>Bacillati</taxon>
        <taxon>Actinomycetota</taxon>
        <taxon>Actinomycetes</taxon>
        <taxon>Actinomycetales</taxon>
        <taxon>Actinomycetaceae</taxon>
        <taxon>Trueperella</taxon>
    </lineage>
</organism>
<accession>A0A3S4VS11</accession>
<dbReference type="RefSeq" id="WP_126415676.1">
    <property type="nucleotide sequence ID" value="NZ_LR134476.1"/>
</dbReference>
<proteinExistence type="predicted"/>
<dbReference type="OrthoDB" id="3267483at2"/>